<keyword evidence="3" id="KW-1185">Reference proteome</keyword>
<dbReference type="Proteomes" id="UP000426027">
    <property type="component" value="Chromosome"/>
</dbReference>
<dbReference type="Pfam" id="PF00534">
    <property type="entry name" value="Glycos_transf_1"/>
    <property type="match status" value="1"/>
</dbReference>
<reference evidence="2 3" key="1">
    <citation type="submission" date="2019-11" db="EMBL/GenBank/DDBJ databases">
        <authorList>
            <person name="Im W.T."/>
        </authorList>
    </citation>
    <scope>NUCLEOTIDE SEQUENCE [LARGE SCALE GENOMIC DNA]</scope>
    <source>
        <strain evidence="2 3">SB-02</strain>
    </source>
</reference>
<dbReference type="KEGG" id="fls:GLV81_06555"/>
<dbReference type="GO" id="GO:0016757">
    <property type="term" value="F:glycosyltransferase activity"/>
    <property type="evidence" value="ECO:0007669"/>
    <property type="project" value="InterPro"/>
</dbReference>
<dbReference type="InterPro" id="IPR001296">
    <property type="entry name" value="Glyco_trans_1"/>
</dbReference>
<name>A0A6I6GC56_9BACT</name>
<gene>
    <name evidence="2" type="ORF">GLV81_06555</name>
</gene>
<protein>
    <submittedName>
        <fullName evidence="2">Glycosyltransferase</fullName>
    </submittedName>
</protein>
<organism evidence="2 3">
    <name type="scientific">Phnomibacter ginsenosidimutans</name>
    <dbReference type="NCBI Taxonomy" id="2676868"/>
    <lineage>
        <taxon>Bacteria</taxon>
        <taxon>Pseudomonadati</taxon>
        <taxon>Bacteroidota</taxon>
        <taxon>Chitinophagia</taxon>
        <taxon>Chitinophagales</taxon>
        <taxon>Chitinophagaceae</taxon>
        <taxon>Phnomibacter</taxon>
    </lineage>
</organism>
<feature type="domain" description="Glycosyl transferase family 1" evidence="1">
    <location>
        <begin position="193"/>
        <end position="334"/>
    </location>
</feature>
<dbReference type="SUPFAM" id="SSF53756">
    <property type="entry name" value="UDP-Glycosyltransferase/glycogen phosphorylase"/>
    <property type="match status" value="1"/>
</dbReference>
<dbReference type="Gene3D" id="3.40.50.2000">
    <property type="entry name" value="Glycogen Phosphorylase B"/>
    <property type="match status" value="1"/>
</dbReference>
<dbReference type="PANTHER" id="PTHR12526">
    <property type="entry name" value="GLYCOSYLTRANSFERASE"/>
    <property type="match status" value="1"/>
</dbReference>
<evidence type="ECO:0000313" key="2">
    <source>
        <dbReference type="EMBL" id="QGW27800.1"/>
    </source>
</evidence>
<dbReference type="EMBL" id="CP046566">
    <property type="protein sequence ID" value="QGW27800.1"/>
    <property type="molecule type" value="Genomic_DNA"/>
</dbReference>
<accession>A0A6I6GC56</accession>
<evidence type="ECO:0000259" key="1">
    <source>
        <dbReference type="Pfam" id="PF00534"/>
    </source>
</evidence>
<dbReference type="RefSeq" id="WP_157477905.1">
    <property type="nucleotide sequence ID" value="NZ_CP046566.1"/>
</dbReference>
<keyword evidence="2" id="KW-0808">Transferase</keyword>
<dbReference type="AlphaFoldDB" id="A0A6I6GC56"/>
<proteinExistence type="predicted"/>
<evidence type="ECO:0000313" key="3">
    <source>
        <dbReference type="Proteomes" id="UP000426027"/>
    </source>
</evidence>
<sequence>MSVARVLIADAPIPSPGYGSWSQRITYLLEQYPGNVVDYVIGNNGADAFHSARTKRYNLQLRHNRLMNRLMKHWKLQAYKTALQEIAAQHEQLIICIVDSIRTKHAVWHFLGQMNLRHKCKIIYYQCGYSTYLPSNKYEALMEGVNEVIYLSKHSYLYELEHNPSLPFTAHVLHNPIDNNRCYPLAPASKQALRQQLGMDNGCQFVWSSQHRKKKGLEVILKAWQQLDYLALNATLHVVGADTGEQIPGVVFHGRQPNHEVHRYLQAADIGLFSPLWTEGFGLSLAEQMSCGLYCIASWVGGVKDYFDAARFGEAIETPNMPGAWAAAMQRAVEKVSGFQSPSLQGPVFLTYDEWCERFCDILA</sequence>
<dbReference type="CDD" id="cd03801">
    <property type="entry name" value="GT4_PimA-like"/>
    <property type="match status" value="1"/>
</dbReference>